<protein>
    <submittedName>
        <fullName evidence="1">Uncharacterized protein</fullName>
    </submittedName>
</protein>
<keyword evidence="2" id="KW-1185">Reference proteome</keyword>
<evidence type="ECO:0000313" key="1">
    <source>
        <dbReference type="EMBL" id="CAA2958568.1"/>
    </source>
</evidence>
<accession>A0A8S0Q2F5</accession>
<dbReference type="Proteomes" id="UP000594638">
    <property type="component" value="Unassembled WGS sequence"/>
</dbReference>
<dbReference type="OrthoDB" id="692779at2759"/>
<evidence type="ECO:0000313" key="2">
    <source>
        <dbReference type="Proteomes" id="UP000594638"/>
    </source>
</evidence>
<organism evidence="1 2">
    <name type="scientific">Olea europaea subsp. europaea</name>
    <dbReference type="NCBI Taxonomy" id="158383"/>
    <lineage>
        <taxon>Eukaryota</taxon>
        <taxon>Viridiplantae</taxon>
        <taxon>Streptophyta</taxon>
        <taxon>Embryophyta</taxon>
        <taxon>Tracheophyta</taxon>
        <taxon>Spermatophyta</taxon>
        <taxon>Magnoliopsida</taxon>
        <taxon>eudicotyledons</taxon>
        <taxon>Gunneridae</taxon>
        <taxon>Pentapetalae</taxon>
        <taxon>asterids</taxon>
        <taxon>lamiids</taxon>
        <taxon>Lamiales</taxon>
        <taxon>Oleaceae</taxon>
        <taxon>Oleeae</taxon>
        <taxon>Olea</taxon>
    </lineage>
</organism>
<dbReference type="Gramene" id="OE9A077278T1">
    <property type="protein sequence ID" value="OE9A077278C1"/>
    <property type="gene ID" value="OE9A077278"/>
</dbReference>
<sequence>MGGEINNRRLPYFSGCMSPSCVTVQEEYSRIHISRGNNKGRRLRKLVRKIVNESKSIYEPSKPVTFQYDAVSYSQNFDEGLHKEDYPQAFQQFKCRVVNFFDQKSWRSRDKIPGLSPATSAPDVKGAGPACVKIRGKGAATSTLERNHSGF</sequence>
<gene>
    <name evidence="1" type="ORF">OLEA9_A077278</name>
</gene>
<dbReference type="EMBL" id="CACTIH010000273">
    <property type="protein sequence ID" value="CAA2958568.1"/>
    <property type="molecule type" value="Genomic_DNA"/>
</dbReference>
<dbReference type="AlphaFoldDB" id="A0A8S0Q2F5"/>
<name>A0A8S0Q2F5_OLEEU</name>
<reference evidence="1 2" key="1">
    <citation type="submission" date="2019-12" db="EMBL/GenBank/DDBJ databases">
        <authorList>
            <person name="Alioto T."/>
            <person name="Alioto T."/>
            <person name="Gomez Garrido J."/>
        </authorList>
    </citation>
    <scope>NUCLEOTIDE SEQUENCE [LARGE SCALE GENOMIC DNA]</scope>
</reference>
<comment type="caution">
    <text evidence="1">The sequence shown here is derived from an EMBL/GenBank/DDBJ whole genome shotgun (WGS) entry which is preliminary data.</text>
</comment>
<proteinExistence type="predicted"/>